<keyword evidence="2" id="KW-1015">Disulfide bond</keyword>
<name>A0A1I7Z790_9BILA</name>
<evidence type="ECO:0000259" key="6">
    <source>
        <dbReference type="PROSITE" id="PS50041"/>
    </source>
</evidence>
<dbReference type="WBParaSite" id="L893_g23626.t1">
    <property type="protein sequence ID" value="L893_g23626.t1"/>
    <property type="gene ID" value="L893_g23626"/>
</dbReference>
<dbReference type="InterPro" id="IPR016186">
    <property type="entry name" value="C-type_lectin-like/link_sf"/>
</dbReference>
<dbReference type="SMART" id="SM00034">
    <property type="entry name" value="CLECT"/>
    <property type="match status" value="1"/>
</dbReference>
<reference evidence="8" key="1">
    <citation type="submission" date="2016-11" db="UniProtKB">
        <authorList>
            <consortium name="WormBaseParasite"/>
        </authorList>
    </citation>
    <scope>IDENTIFICATION</scope>
</reference>
<evidence type="ECO:0000256" key="4">
    <source>
        <dbReference type="SAM" id="MobiDB-lite"/>
    </source>
</evidence>
<evidence type="ECO:0000259" key="5">
    <source>
        <dbReference type="PROSITE" id="PS01180"/>
    </source>
</evidence>
<dbReference type="AlphaFoldDB" id="A0A1I7Z790"/>
<dbReference type="SUPFAM" id="SSF56436">
    <property type="entry name" value="C-type lectin-like"/>
    <property type="match status" value="1"/>
</dbReference>
<feature type="domain" description="C-type lectin" evidence="6">
    <location>
        <begin position="196"/>
        <end position="308"/>
    </location>
</feature>
<dbReference type="Gene3D" id="3.10.100.10">
    <property type="entry name" value="Mannose-Binding Protein A, subunit A"/>
    <property type="match status" value="1"/>
</dbReference>
<feature type="domain" description="CUB" evidence="5">
    <location>
        <begin position="33"/>
        <end position="160"/>
    </location>
</feature>
<organism evidence="7 8">
    <name type="scientific">Steinernema glaseri</name>
    <dbReference type="NCBI Taxonomy" id="37863"/>
    <lineage>
        <taxon>Eukaryota</taxon>
        <taxon>Metazoa</taxon>
        <taxon>Ecdysozoa</taxon>
        <taxon>Nematoda</taxon>
        <taxon>Chromadorea</taxon>
        <taxon>Rhabditida</taxon>
        <taxon>Tylenchina</taxon>
        <taxon>Panagrolaimomorpha</taxon>
        <taxon>Strongyloidoidea</taxon>
        <taxon>Steinernematidae</taxon>
        <taxon>Steinernema</taxon>
    </lineage>
</organism>
<proteinExistence type="predicted"/>
<evidence type="ECO:0000256" key="1">
    <source>
        <dbReference type="ARBA" id="ARBA00022734"/>
    </source>
</evidence>
<dbReference type="GO" id="GO:0030246">
    <property type="term" value="F:carbohydrate binding"/>
    <property type="evidence" value="ECO:0007669"/>
    <property type="project" value="UniProtKB-KW"/>
</dbReference>
<sequence length="310" mass="34647">MPNPNKCDDCQCPSGFGGKDCSEREPPSHGLTCGETMEADADWKPLSSSRVVGEGDGGFTNRSDPYRCTWHIKAPDQEVIEFKATNINMVTDDPDSLCTEWCRWGGLKIKGTQKSWKPEGMKLCCEDQQNITMTTSSNLLVIEAFNNIDMTDFTVEYRIKSDDTNTTSGNSTTVEPPTAAPNATENPVKVKHFGIYTLVLTRMTFNESEAYCASEGRRLAVFHKKSTEYTVGRVFNLMDKDVAGMFWIGMKKAAGKESPFQWVDGSPIDYENWPTRKPKPTAKEQCVLHWHPYWAATNCAIKYASVCEGP</sequence>
<feature type="region of interest" description="Disordered" evidence="4">
    <location>
        <begin position="162"/>
        <end position="184"/>
    </location>
</feature>
<keyword evidence="1" id="KW-0430">Lectin</keyword>
<evidence type="ECO:0000313" key="8">
    <source>
        <dbReference type="WBParaSite" id="L893_g23626.t1"/>
    </source>
</evidence>
<feature type="compositionally biased region" description="Low complexity" evidence="4">
    <location>
        <begin position="164"/>
        <end position="184"/>
    </location>
</feature>
<evidence type="ECO:0000256" key="2">
    <source>
        <dbReference type="ARBA" id="ARBA00023157"/>
    </source>
</evidence>
<dbReference type="Pfam" id="PF00059">
    <property type="entry name" value="Lectin_C"/>
    <property type="match status" value="1"/>
</dbReference>
<dbReference type="InterPro" id="IPR000859">
    <property type="entry name" value="CUB_dom"/>
</dbReference>
<dbReference type="SUPFAM" id="SSF49854">
    <property type="entry name" value="Spermadhesin, CUB domain"/>
    <property type="match status" value="1"/>
</dbReference>
<dbReference type="PROSITE" id="PS01180">
    <property type="entry name" value="CUB"/>
    <property type="match status" value="1"/>
</dbReference>
<comment type="caution">
    <text evidence="3">Lacks conserved residue(s) required for the propagation of feature annotation.</text>
</comment>
<dbReference type="InterPro" id="IPR051663">
    <property type="entry name" value="CLec_Tetranectin-domain"/>
</dbReference>
<dbReference type="PANTHER" id="PTHR22799:SF6">
    <property type="entry name" value="C-TYPE LECTIN DOMAIN FAMILY 4 MEMBER M-LIKE"/>
    <property type="match status" value="1"/>
</dbReference>
<dbReference type="PANTHER" id="PTHR22799">
    <property type="entry name" value="TETRANECTIN-RELATED"/>
    <property type="match status" value="1"/>
</dbReference>
<dbReference type="PROSITE" id="PS50041">
    <property type="entry name" value="C_TYPE_LECTIN_2"/>
    <property type="match status" value="1"/>
</dbReference>
<evidence type="ECO:0000256" key="3">
    <source>
        <dbReference type="PROSITE-ProRule" id="PRU00059"/>
    </source>
</evidence>
<protein>
    <submittedName>
        <fullName evidence="8">C-type lectin domain-containing protein</fullName>
    </submittedName>
</protein>
<dbReference type="Proteomes" id="UP000095287">
    <property type="component" value="Unplaced"/>
</dbReference>
<dbReference type="InterPro" id="IPR016187">
    <property type="entry name" value="CTDL_fold"/>
</dbReference>
<evidence type="ECO:0000313" key="7">
    <source>
        <dbReference type="Proteomes" id="UP000095287"/>
    </source>
</evidence>
<dbReference type="Gene3D" id="2.60.120.290">
    <property type="entry name" value="Spermadhesin, CUB domain"/>
    <property type="match status" value="1"/>
</dbReference>
<dbReference type="CDD" id="cd00037">
    <property type="entry name" value="CLECT"/>
    <property type="match status" value="1"/>
</dbReference>
<accession>A0A1I7Z790</accession>
<keyword evidence="7" id="KW-1185">Reference proteome</keyword>
<dbReference type="InterPro" id="IPR035914">
    <property type="entry name" value="Sperma_CUB_dom_sf"/>
</dbReference>
<dbReference type="InterPro" id="IPR001304">
    <property type="entry name" value="C-type_lectin-like"/>
</dbReference>